<dbReference type="AlphaFoldDB" id="A0A1H8Q4N1"/>
<dbReference type="EMBL" id="FODN01000007">
    <property type="protein sequence ID" value="SEO49026.1"/>
    <property type="molecule type" value="Genomic_DNA"/>
</dbReference>
<protein>
    <submittedName>
        <fullName evidence="1">Uncharacterized protein</fullName>
    </submittedName>
</protein>
<keyword evidence="2" id="KW-1185">Reference proteome</keyword>
<accession>A0A1H8Q4N1</accession>
<dbReference type="RefSeq" id="WP_091172488.1">
    <property type="nucleotide sequence ID" value="NZ_CBCSFM010000004.1"/>
</dbReference>
<proteinExistence type="predicted"/>
<name>A0A1H8Q4N1_9FLAO</name>
<sequence>MFIVPKNTDLLLSVAEGENLYLKLIEQMNKDFNLANEAIDFPLSISPNELKLQLHEKIYRLIQYKFAEYLNLLYIIDVSEEEIKKLDGSDLVILAEQVAFLILKREWQKVWFRNKYR</sequence>
<organism evidence="1 2">
    <name type="scientific">Flavobacterium sinopsychrotolerans</name>
    <dbReference type="NCBI Taxonomy" id="604089"/>
    <lineage>
        <taxon>Bacteria</taxon>
        <taxon>Pseudomonadati</taxon>
        <taxon>Bacteroidota</taxon>
        <taxon>Flavobacteriia</taxon>
        <taxon>Flavobacteriales</taxon>
        <taxon>Flavobacteriaceae</taxon>
        <taxon>Flavobacterium</taxon>
    </lineage>
</organism>
<dbReference type="Proteomes" id="UP000198657">
    <property type="component" value="Unassembled WGS sequence"/>
</dbReference>
<reference evidence="2" key="1">
    <citation type="submission" date="2016-10" db="EMBL/GenBank/DDBJ databases">
        <authorList>
            <person name="Varghese N."/>
            <person name="Submissions S."/>
        </authorList>
    </citation>
    <scope>NUCLEOTIDE SEQUENCE [LARGE SCALE GENOMIC DNA]</scope>
    <source>
        <strain evidence="2">CGMCC 1.8704</strain>
    </source>
</reference>
<dbReference type="OrthoDB" id="1120195at2"/>
<evidence type="ECO:0000313" key="1">
    <source>
        <dbReference type="EMBL" id="SEO49026.1"/>
    </source>
</evidence>
<gene>
    <name evidence="1" type="ORF">SAMN04487942_2900</name>
</gene>
<dbReference type="STRING" id="604089.SAMN04487942_2900"/>
<evidence type="ECO:0000313" key="2">
    <source>
        <dbReference type="Proteomes" id="UP000198657"/>
    </source>
</evidence>